<dbReference type="RefSeq" id="WP_182307266.1">
    <property type="nucleotide sequence ID" value="NZ_CP059896.1"/>
</dbReference>
<evidence type="ECO:0000313" key="1">
    <source>
        <dbReference type="EMBL" id="MFC3162440.1"/>
    </source>
</evidence>
<dbReference type="InterPro" id="IPR025048">
    <property type="entry name" value="DUF3987"/>
</dbReference>
<organism evidence="1 2">
    <name type="scientific">Ciceribacter thiooxidans</name>
    <dbReference type="NCBI Taxonomy" id="1969821"/>
    <lineage>
        <taxon>Bacteria</taxon>
        <taxon>Pseudomonadati</taxon>
        <taxon>Pseudomonadota</taxon>
        <taxon>Alphaproteobacteria</taxon>
        <taxon>Hyphomicrobiales</taxon>
        <taxon>Rhizobiaceae</taxon>
        <taxon>Ciceribacter</taxon>
    </lineage>
</organism>
<keyword evidence="2" id="KW-1185">Reference proteome</keyword>
<dbReference type="Pfam" id="PF13148">
    <property type="entry name" value="DUF3987"/>
    <property type="match status" value="1"/>
</dbReference>
<dbReference type="EMBL" id="JBHRTG010000004">
    <property type="protein sequence ID" value="MFC3162440.1"/>
    <property type="molecule type" value="Genomic_DNA"/>
</dbReference>
<dbReference type="Proteomes" id="UP001595647">
    <property type="component" value="Unassembled WGS sequence"/>
</dbReference>
<gene>
    <name evidence="1" type="ORF">ACFOHV_03995</name>
</gene>
<name>A0ABV7HZ58_9HYPH</name>
<proteinExistence type="predicted"/>
<evidence type="ECO:0000313" key="2">
    <source>
        <dbReference type="Proteomes" id="UP001595647"/>
    </source>
</evidence>
<protein>
    <submittedName>
        <fullName evidence="1">DUF3987 domain-containing protein</fullName>
    </submittedName>
</protein>
<accession>A0ABV7HZ58</accession>
<comment type="caution">
    <text evidence="1">The sequence shown here is derived from an EMBL/GenBank/DDBJ whole genome shotgun (WGS) entry which is preliminary data.</text>
</comment>
<sequence>MVEIPMPGQGAVYTEDCKIDWLEIKERNKDRPNTDLSAEWAARGAEAMGDAARDLRAAKEAEERMQVRKMTGQSVLFEFRKPRDVLRKAAPPPYEFDEVPPSIGTFAYYYSKATGFDRSGVIVAAVTAAASVIDDRYKLTVRRESDWHVSARQWSFLCGGPSAGKSPAIRAASNHIKRMHGIVHESWRRENEGKPRNEQSPAPALFTSDTTVAALSERLQGNERGLLMLTEEFASWVGAIDSGDRGDASKNRGDWLQLRDGGPHQIDRVERGSVFVPNWGVSVLAACTPDGLAKQMKQMPEDGLIQRFVPCILEAPDLDASGDATEAMATWGQWLEWVYGATSQSYDTYIHLSVEARALFDAEVRSLRELVIATEEFLPAYAAHLGKHSGMLAEVALVFHVFGQHGGKLGNEVGAEAINYAIRYMRKVRRHAYTLYSSILSAAPAFELVRALARSIVAAEEVMATVGRDWMTQHCQAFKKADDRLRREAVQILEDADWLEAQGRPYGGWPSKYSVHPQVFAMFAPEGEQWRARRAAVRDAIGETA</sequence>
<reference evidence="2" key="1">
    <citation type="journal article" date="2019" name="Int. J. Syst. Evol. Microbiol.">
        <title>The Global Catalogue of Microorganisms (GCM) 10K type strain sequencing project: providing services to taxonomists for standard genome sequencing and annotation.</title>
        <authorList>
            <consortium name="The Broad Institute Genomics Platform"/>
            <consortium name="The Broad Institute Genome Sequencing Center for Infectious Disease"/>
            <person name="Wu L."/>
            <person name="Ma J."/>
        </authorList>
    </citation>
    <scope>NUCLEOTIDE SEQUENCE [LARGE SCALE GENOMIC DNA]</scope>
    <source>
        <strain evidence="2">KCTC 52231</strain>
    </source>
</reference>